<dbReference type="Pfam" id="PF25701">
    <property type="entry name" value="RRM_YTH1"/>
    <property type="match status" value="1"/>
</dbReference>
<dbReference type="PANTHER" id="PTHR12357">
    <property type="entry name" value="YTH YT521-B HOMOLOGY DOMAIN-CONTAINING"/>
    <property type="match status" value="1"/>
</dbReference>
<feature type="compositionally biased region" description="Polar residues" evidence="2">
    <location>
        <begin position="137"/>
        <end position="159"/>
    </location>
</feature>
<feature type="compositionally biased region" description="Polar residues" evidence="2">
    <location>
        <begin position="1053"/>
        <end position="1070"/>
    </location>
</feature>
<dbReference type="GO" id="GO:0000381">
    <property type="term" value="P:regulation of alternative mRNA splicing, via spliceosome"/>
    <property type="evidence" value="ECO:0007669"/>
    <property type="project" value="TreeGrafter"/>
</dbReference>
<dbReference type="GO" id="GO:1990247">
    <property type="term" value="F:N6-methyladenosine-containing RNA reader activity"/>
    <property type="evidence" value="ECO:0007669"/>
    <property type="project" value="TreeGrafter"/>
</dbReference>
<evidence type="ECO:0000313" key="5">
    <source>
        <dbReference type="EMBL" id="KAF9156302.1"/>
    </source>
</evidence>
<protein>
    <recommendedName>
        <fullName evidence="7">YTH domain-containing protein</fullName>
    </recommendedName>
</protein>
<feature type="compositionally biased region" description="Polar residues" evidence="2">
    <location>
        <begin position="313"/>
        <end position="323"/>
    </location>
</feature>
<feature type="compositionally biased region" description="Low complexity" evidence="2">
    <location>
        <begin position="1440"/>
        <end position="1453"/>
    </location>
</feature>
<feature type="region of interest" description="Disordered" evidence="2">
    <location>
        <begin position="22"/>
        <end position="484"/>
    </location>
</feature>
<dbReference type="InterPro" id="IPR045168">
    <property type="entry name" value="YTH_prot"/>
</dbReference>
<dbReference type="Gene3D" id="3.10.590.10">
    <property type="entry name" value="ph1033 like domains"/>
    <property type="match status" value="1"/>
</dbReference>
<evidence type="ECO:0000256" key="2">
    <source>
        <dbReference type="SAM" id="MobiDB-lite"/>
    </source>
</evidence>
<feature type="region of interest" description="Disordered" evidence="2">
    <location>
        <begin position="1345"/>
        <end position="1503"/>
    </location>
</feature>
<feature type="region of interest" description="Disordered" evidence="2">
    <location>
        <begin position="1101"/>
        <end position="1207"/>
    </location>
</feature>
<feature type="compositionally biased region" description="Polar residues" evidence="2">
    <location>
        <begin position="251"/>
        <end position="269"/>
    </location>
</feature>
<organism evidence="5 6">
    <name type="scientific">Linnemannia schmuckeri</name>
    <dbReference type="NCBI Taxonomy" id="64567"/>
    <lineage>
        <taxon>Eukaryota</taxon>
        <taxon>Fungi</taxon>
        <taxon>Fungi incertae sedis</taxon>
        <taxon>Mucoromycota</taxon>
        <taxon>Mortierellomycotina</taxon>
        <taxon>Mortierellomycetes</taxon>
        <taxon>Mortierellales</taxon>
        <taxon>Mortierellaceae</taxon>
        <taxon>Linnemannia</taxon>
    </lineage>
</organism>
<feature type="compositionally biased region" description="Polar residues" evidence="2">
    <location>
        <begin position="1409"/>
        <end position="1422"/>
    </location>
</feature>
<dbReference type="CDD" id="cd21134">
    <property type="entry name" value="YTH"/>
    <property type="match status" value="1"/>
</dbReference>
<keyword evidence="6" id="KW-1185">Reference proteome</keyword>
<feature type="compositionally biased region" description="Polar residues" evidence="2">
    <location>
        <begin position="1146"/>
        <end position="1163"/>
    </location>
</feature>
<evidence type="ECO:0000313" key="6">
    <source>
        <dbReference type="Proteomes" id="UP000748756"/>
    </source>
</evidence>
<feature type="compositionally biased region" description="Low complexity" evidence="2">
    <location>
        <begin position="977"/>
        <end position="993"/>
    </location>
</feature>
<dbReference type="Gene3D" id="3.30.70.330">
    <property type="match status" value="1"/>
</dbReference>
<feature type="compositionally biased region" description="Low complexity" evidence="2">
    <location>
        <begin position="277"/>
        <end position="288"/>
    </location>
</feature>
<feature type="compositionally biased region" description="Low complexity" evidence="2">
    <location>
        <begin position="705"/>
        <end position="723"/>
    </location>
</feature>
<comment type="caution">
    <text evidence="5">The sequence shown here is derived from an EMBL/GenBank/DDBJ whole genome shotgun (WGS) entry which is preliminary data.</text>
</comment>
<dbReference type="CDD" id="cd00590">
    <property type="entry name" value="RRM_SF"/>
    <property type="match status" value="1"/>
</dbReference>
<dbReference type="InterPro" id="IPR012677">
    <property type="entry name" value="Nucleotide-bd_a/b_plait_sf"/>
</dbReference>
<feature type="compositionally biased region" description="Low complexity" evidence="2">
    <location>
        <begin position="1466"/>
        <end position="1477"/>
    </location>
</feature>
<keyword evidence="1" id="KW-0694">RNA-binding</keyword>
<feature type="compositionally biased region" description="Low complexity" evidence="2">
    <location>
        <begin position="165"/>
        <end position="180"/>
    </location>
</feature>
<evidence type="ECO:0008006" key="7">
    <source>
        <dbReference type="Google" id="ProtNLM"/>
    </source>
</evidence>
<dbReference type="GO" id="GO:0005654">
    <property type="term" value="C:nucleoplasm"/>
    <property type="evidence" value="ECO:0007669"/>
    <property type="project" value="TreeGrafter"/>
</dbReference>
<dbReference type="SMART" id="SM00360">
    <property type="entry name" value="RRM"/>
    <property type="match status" value="1"/>
</dbReference>
<proteinExistence type="predicted"/>
<feature type="compositionally biased region" description="Basic residues" evidence="2">
    <location>
        <begin position="726"/>
        <end position="739"/>
    </location>
</feature>
<evidence type="ECO:0000256" key="1">
    <source>
        <dbReference type="PROSITE-ProRule" id="PRU00176"/>
    </source>
</evidence>
<sequence>MGMIPYYPAVYIGPNGEQFPVGYHPPPMAAPFEHQHPHPHSHSHQHQNHVQQQQQQNTLSPPQLQQHPIQQQQPSTQHQPQHQQHQQHRTQHHQQHQPYHQQNSLQHQHPRHPPQQHTQTRTSFQPHGPTSAPLSFVGSTTKFSGTGEHSTLDTISTPDMRQLESSASLDSMPSSTTSSSGAKDEADEGETRGSNEAVPSPSPRPNSHLSVEHQELAQPPAKASSRSRPVSPRETSHHFDSVPPLSDKPASPNNNNKDTSGALSPSSRTLPGHEETQSSSSETAAQTEGQKGESPSERGQQQAHETHQRNPQDDTPSPYKSNTPPRPQTLPQQQQQQQQQKQQQHLFPNSAQHPALSAHTSVHQGSPHSGPFPPQPQQHHSPYNHHVHRSTPSSPYYQARPHHAQSKPFSGQQGQGPGPHGVMVPHHQGPPGYAMPPPPPFFASSPSSVPPSPGSRRPLVYSGQPTMSPGSHPVPMTDARSAPPFHAAGGYKHPYMHPGYPQDYQHAGYYQTSEGWRPAPAPTLQKKPKELDKAMWVGNVLNDTTVAELKAIFEAEPTEAEGDIPHDIPEASPYGSIYFESIFILSKSNCAFVNYTTHEAVDRAVQRFHDREFKSTRLVCRPRKDPVPDPYSNKPGLPGRFPQQHHPLHPPHLTDPMGYFNNNNNSGNVGIAAEAPLLTQRMDSGSAHPELSEVQSRLERMRLEGSPLLDSSSSGGEGSSLAGSGHGKRKPKSSQKKSRSSSSLGYAESRYFIMKSLNEEDLKLSAQFGLWATQEHLVPILNDAFMNSKNVYLVFSANKSGEFFGYARMMDLISSENEAAIMASREDRIWQPALEIPLSPEMKAAMLEEIEQAAKEGRQLTYEEAEAISRASTTTKTWGIMFPVQWIDVHKVSFSKTTHMLNPLYENREVKVSKDGTEVEPTVGEQLVSLFKRTSSSRKGRGSVSGATSRTNSEAGDSRRSSVAGDTNSLAPLSAQRTTSSRRSSVMSTRSTSSGGGDRRPSLDPSRSHGSGSKSAHSPHPTSHRSQFGAEGYQLPHAGSSGYRSSPRHQYYGGSNTPQGLYSDHPNTTQDHQRPGWNAKTTYRGGHAGYASAPYGGAPHMQGGYYPQEQSANYRKGGPGGGSKYPGSHGSSTGAGGNYEAPPFNSPHNNRRQGGSQPATSPGQYRANVSPPGADTFKHGPGGSSPALGSAGQSGSHDHSGYSGVARGVPMTGGGMMPPHPGMYAGQGPHGAHYASFPPPGYPVMPPYMGYSYVPGPTPFIHGAMAWHPGQGPPMPGIIPPGPSMVSGHAATMPMIPGAHGEVHGMEGMVPMIGYDGLTYGYIPVEEAYHQHMYGYGYMPHDPHAAERAGDGGNLGHHEEAQEVAEEPENGGETEEGTHDNDDGDEAGTGVTTPNGGHHGEDEDEKQQQARSRSLTESTRTLAQGDEDPLSSSRARTRSSRSVSSSTVSSSSTLIPPPGGSRKKAAGTGTAAGASKEAGSHDDEGLEGDVEDQGLEISDVVHV</sequence>
<feature type="compositionally biased region" description="Basic residues" evidence="2">
    <location>
        <begin position="37"/>
        <end position="47"/>
    </location>
</feature>
<feature type="compositionally biased region" description="Polar residues" evidence="2">
    <location>
        <begin position="345"/>
        <end position="362"/>
    </location>
</feature>
<feature type="compositionally biased region" description="Low complexity" evidence="2">
    <location>
        <begin position="48"/>
        <end position="84"/>
    </location>
</feature>
<gene>
    <name evidence="5" type="ORF">BG015_006147</name>
</gene>
<accession>A0A9P5VF91</accession>
<dbReference type="InterPro" id="IPR035979">
    <property type="entry name" value="RBD_domain_sf"/>
</dbReference>
<dbReference type="Pfam" id="PF04146">
    <property type="entry name" value="YTH"/>
    <property type="match status" value="1"/>
</dbReference>
<feature type="domain" description="RRM" evidence="3">
    <location>
        <begin position="533"/>
        <end position="625"/>
    </location>
</feature>
<dbReference type="Proteomes" id="UP000748756">
    <property type="component" value="Unassembled WGS sequence"/>
</dbReference>
<feature type="region of interest" description="Disordered" evidence="2">
    <location>
        <begin position="705"/>
        <end position="742"/>
    </location>
</feature>
<dbReference type="InterPro" id="IPR007275">
    <property type="entry name" value="YTH_domain"/>
</dbReference>
<feature type="region of interest" description="Disordered" evidence="2">
    <location>
        <begin position="930"/>
        <end position="1083"/>
    </location>
</feature>
<dbReference type="OrthoDB" id="306690at2759"/>
<dbReference type="PROSITE" id="PS50102">
    <property type="entry name" value="RRM"/>
    <property type="match status" value="1"/>
</dbReference>
<dbReference type="InterPro" id="IPR000504">
    <property type="entry name" value="RRM_dom"/>
</dbReference>
<feature type="compositionally biased region" description="Polar residues" evidence="2">
    <location>
        <begin position="1008"/>
        <end position="1026"/>
    </location>
</feature>
<feature type="compositionally biased region" description="Acidic residues" evidence="2">
    <location>
        <begin position="1362"/>
        <end position="1375"/>
    </location>
</feature>
<feature type="compositionally biased region" description="Low complexity" evidence="2">
    <location>
        <begin position="420"/>
        <end position="432"/>
    </location>
</feature>
<feature type="compositionally biased region" description="Basic and acidic residues" evidence="2">
    <location>
        <begin position="1345"/>
        <end position="1361"/>
    </location>
</feature>
<feature type="domain" description="YTH" evidence="4">
    <location>
        <begin position="749"/>
        <end position="931"/>
    </location>
</feature>
<dbReference type="GO" id="GO:0003729">
    <property type="term" value="F:mRNA binding"/>
    <property type="evidence" value="ECO:0007669"/>
    <property type="project" value="TreeGrafter"/>
</dbReference>
<dbReference type="SUPFAM" id="SSF54928">
    <property type="entry name" value="RNA-binding domain, RBD"/>
    <property type="match status" value="1"/>
</dbReference>
<reference evidence="5" key="1">
    <citation type="journal article" date="2020" name="Fungal Divers.">
        <title>Resolving the Mortierellaceae phylogeny through synthesis of multi-gene phylogenetics and phylogenomics.</title>
        <authorList>
            <person name="Vandepol N."/>
            <person name="Liber J."/>
            <person name="Desiro A."/>
            <person name="Na H."/>
            <person name="Kennedy M."/>
            <person name="Barry K."/>
            <person name="Grigoriev I.V."/>
            <person name="Miller A.N."/>
            <person name="O'Donnell K."/>
            <person name="Stajich J.E."/>
            <person name="Bonito G."/>
        </authorList>
    </citation>
    <scope>NUCLEOTIDE SEQUENCE</scope>
    <source>
        <strain evidence="5">NRRL 6426</strain>
    </source>
</reference>
<dbReference type="EMBL" id="JAAAUQ010000029">
    <property type="protein sequence ID" value="KAF9156302.1"/>
    <property type="molecule type" value="Genomic_DNA"/>
</dbReference>
<dbReference type="InterPro" id="IPR057720">
    <property type="entry name" value="RRM_YTH1"/>
</dbReference>
<feature type="compositionally biased region" description="Basic residues" evidence="2">
    <location>
        <begin position="85"/>
        <end position="95"/>
    </location>
</feature>
<feature type="region of interest" description="Disordered" evidence="2">
    <location>
        <begin position="621"/>
        <end position="661"/>
    </location>
</feature>
<feature type="compositionally biased region" description="Acidic residues" evidence="2">
    <location>
        <begin position="1484"/>
        <end position="1494"/>
    </location>
</feature>
<dbReference type="GO" id="GO:0000398">
    <property type="term" value="P:mRNA splicing, via spliceosome"/>
    <property type="evidence" value="ECO:0007669"/>
    <property type="project" value="TreeGrafter"/>
</dbReference>
<feature type="compositionally biased region" description="Low complexity" evidence="2">
    <location>
        <begin position="1184"/>
        <end position="1195"/>
    </location>
</feature>
<feature type="compositionally biased region" description="Low complexity" evidence="2">
    <location>
        <begin position="332"/>
        <end position="344"/>
    </location>
</feature>
<evidence type="ECO:0000259" key="4">
    <source>
        <dbReference type="PROSITE" id="PS50882"/>
    </source>
</evidence>
<name>A0A9P5VF91_9FUNG</name>
<evidence type="ECO:0000259" key="3">
    <source>
        <dbReference type="PROSITE" id="PS50102"/>
    </source>
</evidence>
<dbReference type="PANTHER" id="PTHR12357:SF3">
    <property type="entry name" value="YTH DOMAIN-CONTAINING PROTEIN 1"/>
    <property type="match status" value="1"/>
</dbReference>
<dbReference type="PROSITE" id="PS50882">
    <property type="entry name" value="YTH"/>
    <property type="match status" value="1"/>
</dbReference>